<name>A0A6A6D3N2_ZASCE</name>
<organism evidence="1 2">
    <name type="scientific">Zasmidium cellare ATCC 36951</name>
    <dbReference type="NCBI Taxonomy" id="1080233"/>
    <lineage>
        <taxon>Eukaryota</taxon>
        <taxon>Fungi</taxon>
        <taxon>Dikarya</taxon>
        <taxon>Ascomycota</taxon>
        <taxon>Pezizomycotina</taxon>
        <taxon>Dothideomycetes</taxon>
        <taxon>Dothideomycetidae</taxon>
        <taxon>Mycosphaerellales</taxon>
        <taxon>Mycosphaerellaceae</taxon>
        <taxon>Zasmidium</taxon>
    </lineage>
</organism>
<dbReference type="Proteomes" id="UP000799537">
    <property type="component" value="Unassembled WGS sequence"/>
</dbReference>
<dbReference type="RefSeq" id="XP_033674910.1">
    <property type="nucleotide sequence ID" value="XM_033803562.1"/>
</dbReference>
<sequence>MLGLDGRKLDDVSELGSKLEVEVALKLDDGRAVDASDRELELDKVTLDIGNGKLRLGGCEPGLDMSGVYDAAAGLDEIKPSEAVSALLVVSPEEPLLLSPGPTVPTASADDDIIAPPDPKSGCIRLEIVALFEVTTLSCGDGASTLDEASFEAVLLVEIPALELKDFEVNTGL</sequence>
<keyword evidence="2" id="KW-1185">Reference proteome</keyword>
<evidence type="ECO:0000313" key="1">
    <source>
        <dbReference type="EMBL" id="KAF2174021.1"/>
    </source>
</evidence>
<proteinExistence type="predicted"/>
<dbReference type="GeneID" id="54556834"/>
<dbReference type="AlphaFoldDB" id="A0A6A6D3N2"/>
<reference evidence="1" key="1">
    <citation type="journal article" date="2020" name="Stud. Mycol.">
        <title>101 Dothideomycetes genomes: a test case for predicting lifestyles and emergence of pathogens.</title>
        <authorList>
            <person name="Haridas S."/>
            <person name="Albert R."/>
            <person name="Binder M."/>
            <person name="Bloem J."/>
            <person name="Labutti K."/>
            <person name="Salamov A."/>
            <person name="Andreopoulos B."/>
            <person name="Baker S."/>
            <person name="Barry K."/>
            <person name="Bills G."/>
            <person name="Bluhm B."/>
            <person name="Cannon C."/>
            <person name="Castanera R."/>
            <person name="Culley D."/>
            <person name="Daum C."/>
            <person name="Ezra D."/>
            <person name="Gonzalez J."/>
            <person name="Henrissat B."/>
            <person name="Kuo A."/>
            <person name="Liang C."/>
            <person name="Lipzen A."/>
            <person name="Lutzoni F."/>
            <person name="Magnuson J."/>
            <person name="Mondo S."/>
            <person name="Nolan M."/>
            <person name="Ohm R."/>
            <person name="Pangilinan J."/>
            <person name="Park H.-J."/>
            <person name="Ramirez L."/>
            <person name="Alfaro M."/>
            <person name="Sun H."/>
            <person name="Tritt A."/>
            <person name="Yoshinaga Y."/>
            <person name="Zwiers L.-H."/>
            <person name="Turgeon B."/>
            <person name="Goodwin S."/>
            <person name="Spatafora J."/>
            <person name="Crous P."/>
            <person name="Grigoriev I."/>
        </authorList>
    </citation>
    <scope>NUCLEOTIDE SEQUENCE</scope>
    <source>
        <strain evidence="1">ATCC 36951</strain>
    </source>
</reference>
<protein>
    <submittedName>
        <fullName evidence="1">Uncharacterized protein</fullName>
    </submittedName>
</protein>
<dbReference type="EMBL" id="ML993579">
    <property type="protein sequence ID" value="KAF2174021.1"/>
    <property type="molecule type" value="Genomic_DNA"/>
</dbReference>
<accession>A0A6A6D3N2</accession>
<gene>
    <name evidence="1" type="ORF">M409DRAFT_16294</name>
</gene>
<evidence type="ECO:0000313" key="2">
    <source>
        <dbReference type="Proteomes" id="UP000799537"/>
    </source>
</evidence>